<feature type="compositionally biased region" description="Polar residues" evidence="1">
    <location>
        <begin position="539"/>
        <end position="550"/>
    </location>
</feature>
<keyword evidence="2" id="KW-0472">Membrane</keyword>
<evidence type="ECO:0000256" key="1">
    <source>
        <dbReference type="SAM" id="MobiDB-lite"/>
    </source>
</evidence>
<name>A0AAE1BAE8_9GAST</name>
<keyword evidence="2" id="KW-0812">Transmembrane</keyword>
<dbReference type="SUPFAM" id="SSF81321">
    <property type="entry name" value="Family A G protein-coupled receptor-like"/>
    <property type="match status" value="1"/>
</dbReference>
<feature type="transmembrane region" description="Helical" evidence="2">
    <location>
        <begin position="21"/>
        <end position="42"/>
    </location>
</feature>
<dbReference type="CDD" id="cd00637">
    <property type="entry name" value="7tm_classA_rhodopsin-like"/>
    <property type="match status" value="1"/>
</dbReference>
<accession>A0AAE1BAE8</accession>
<feature type="compositionally biased region" description="Polar residues" evidence="1">
    <location>
        <begin position="575"/>
        <end position="586"/>
    </location>
</feature>
<feature type="compositionally biased region" description="Polar residues" evidence="1">
    <location>
        <begin position="701"/>
        <end position="712"/>
    </location>
</feature>
<evidence type="ECO:0000256" key="2">
    <source>
        <dbReference type="SAM" id="Phobius"/>
    </source>
</evidence>
<feature type="compositionally biased region" description="Polar residues" evidence="1">
    <location>
        <begin position="611"/>
        <end position="622"/>
    </location>
</feature>
<feature type="region of interest" description="Disordered" evidence="1">
    <location>
        <begin position="424"/>
        <end position="715"/>
    </location>
</feature>
<keyword evidence="4" id="KW-1185">Reference proteome</keyword>
<gene>
    <name evidence="3" type="ORF">RRG08_063884</name>
</gene>
<evidence type="ECO:0000313" key="4">
    <source>
        <dbReference type="Proteomes" id="UP001283361"/>
    </source>
</evidence>
<evidence type="ECO:0000313" key="3">
    <source>
        <dbReference type="EMBL" id="KAK3801926.1"/>
    </source>
</evidence>
<feature type="transmembrane region" description="Helical" evidence="2">
    <location>
        <begin position="136"/>
        <end position="157"/>
    </location>
</feature>
<sequence>MISVGLGAVVLLASKYVKRHVKFLMGSHLITNFLLLLSFNLLSSETQRLSCYVLSLFSFLGFVLSYSSAVVLSIFNCAAVFYPHVFYKREMLVPAGLATLASWTVGLAVSVLAVGFKSYNIPTGTDCTPIPLMPRYGVVTLASVCLLCTCIVVGINMKLVQYFRKSRFHSNASVNQKASPPQLANDAAAKDRKNFEIGSRPKTISVQIRKKSWTPCRCDNENEAVLKESRRPGMARMNGDVRQDMSVKARRGGSLGVYVIDVQPQTVAPASPLVYNTSKDFWSKTHDKSNSSCSRDIQPIVVDVDEPAVWVNKDIESSRFSQNIQGTEQTKEKKNDSFVQSQINRPPRGRFENCFSPQSQDNVQTSKSCRCFPAPQEKIEELYLSEVIYNGLSPILFENHVASFYSGSNAIPLRFADECKSEVPSKLGRNHGRISPQGKPEKQPLNKNKSCSSSQIKTTVNLMKENKGSCPSHSRTSLQPLGKLGSSSHSQGQATWQPLGKLGSSSHSQGQATWQPLGKLGSSSHSQGQTTLRPLGKLGSSSHSQGQTTLRPLGKLGSSSHSQSQATWQPLGKLGSSSHSQGQATWQPLGKLGSSSHSQGQATWQPLGKLGSSSHSQGQTTLRPLGKPGSSSHSQGQTTLRPLGKPGSSSHSQGQTTLRPLGKPGSSSPPQGQTALEPLGKPGSSSPPQGQTALEPLGKPGSSSPPQRQVTLQPKRRNKTILLLNIPAADQLREALSIISYIRGLSERVDVRQLNPARSAISSERVWRSGLDLDTGLPEQGSPCTPDWNRSLSFKHLVHLLIVLTPPQVCTVFSPPWRYCLATVASTVLKG</sequence>
<feature type="transmembrane region" description="Helical" evidence="2">
    <location>
        <begin position="54"/>
        <end position="81"/>
    </location>
</feature>
<comment type="caution">
    <text evidence="3">The sequence shown here is derived from an EMBL/GenBank/DDBJ whole genome shotgun (WGS) entry which is preliminary data.</text>
</comment>
<dbReference type="Gene3D" id="1.20.1070.10">
    <property type="entry name" value="Rhodopsin 7-helix transmembrane proteins"/>
    <property type="match status" value="1"/>
</dbReference>
<feature type="compositionally biased region" description="Polar residues" evidence="1">
    <location>
        <begin position="503"/>
        <end position="514"/>
    </location>
</feature>
<feature type="compositionally biased region" description="Polar residues" evidence="1">
    <location>
        <begin position="665"/>
        <end position="674"/>
    </location>
</feature>
<dbReference type="EMBL" id="JAWDGP010000273">
    <property type="protein sequence ID" value="KAK3801926.1"/>
    <property type="molecule type" value="Genomic_DNA"/>
</dbReference>
<feature type="compositionally biased region" description="Polar residues" evidence="1">
    <location>
        <begin position="647"/>
        <end position="658"/>
    </location>
</feature>
<feature type="compositionally biased region" description="Polar residues" evidence="1">
    <location>
        <begin position="629"/>
        <end position="640"/>
    </location>
</feature>
<dbReference type="Proteomes" id="UP001283361">
    <property type="component" value="Unassembled WGS sequence"/>
</dbReference>
<feature type="compositionally biased region" description="Polar residues" evidence="1">
    <location>
        <begin position="445"/>
        <end position="461"/>
    </location>
</feature>
<feature type="compositionally biased region" description="Polar residues" evidence="1">
    <location>
        <begin position="593"/>
        <end position="604"/>
    </location>
</feature>
<feature type="compositionally biased region" description="Polar residues" evidence="1">
    <location>
        <begin position="469"/>
        <end position="496"/>
    </location>
</feature>
<dbReference type="AlphaFoldDB" id="A0AAE1BAE8"/>
<reference evidence="3" key="1">
    <citation type="journal article" date="2023" name="G3 (Bethesda)">
        <title>A reference genome for the long-term kleptoplast-retaining sea slug Elysia crispata morphotype clarki.</title>
        <authorList>
            <person name="Eastman K.E."/>
            <person name="Pendleton A.L."/>
            <person name="Shaikh M.A."/>
            <person name="Suttiyut T."/>
            <person name="Ogas R."/>
            <person name="Tomko P."/>
            <person name="Gavelis G."/>
            <person name="Widhalm J.R."/>
            <person name="Wisecaver J.H."/>
        </authorList>
    </citation>
    <scope>NUCLEOTIDE SEQUENCE</scope>
    <source>
        <strain evidence="3">ECLA1</strain>
    </source>
</reference>
<proteinExistence type="predicted"/>
<keyword evidence="2" id="KW-1133">Transmembrane helix</keyword>
<feature type="transmembrane region" description="Helical" evidence="2">
    <location>
        <begin position="93"/>
        <end position="116"/>
    </location>
</feature>
<protein>
    <submittedName>
        <fullName evidence="3">Uncharacterized protein</fullName>
    </submittedName>
</protein>
<feature type="compositionally biased region" description="Polar residues" evidence="1">
    <location>
        <begin position="683"/>
        <end position="692"/>
    </location>
</feature>
<organism evidence="3 4">
    <name type="scientific">Elysia crispata</name>
    <name type="common">lettuce slug</name>
    <dbReference type="NCBI Taxonomy" id="231223"/>
    <lineage>
        <taxon>Eukaryota</taxon>
        <taxon>Metazoa</taxon>
        <taxon>Spiralia</taxon>
        <taxon>Lophotrochozoa</taxon>
        <taxon>Mollusca</taxon>
        <taxon>Gastropoda</taxon>
        <taxon>Heterobranchia</taxon>
        <taxon>Euthyneura</taxon>
        <taxon>Panpulmonata</taxon>
        <taxon>Sacoglossa</taxon>
        <taxon>Placobranchoidea</taxon>
        <taxon>Plakobranchidae</taxon>
        <taxon>Elysia</taxon>
    </lineage>
</organism>
<feature type="compositionally biased region" description="Polar residues" evidence="1">
    <location>
        <begin position="521"/>
        <end position="532"/>
    </location>
</feature>
<feature type="compositionally biased region" description="Polar residues" evidence="1">
    <location>
        <begin position="557"/>
        <end position="568"/>
    </location>
</feature>